<accession>A0A4Q1JKX6</accession>
<organism evidence="1 2">
    <name type="scientific">Ancylomarina salipaludis</name>
    <dbReference type="NCBI Taxonomy" id="2501299"/>
    <lineage>
        <taxon>Bacteria</taxon>
        <taxon>Pseudomonadati</taxon>
        <taxon>Bacteroidota</taxon>
        <taxon>Bacteroidia</taxon>
        <taxon>Marinilabiliales</taxon>
        <taxon>Marinifilaceae</taxon>
        <taxon>Ancylomarina</taxon>
    </lineage>
</organism>
<sequence length="168" mass="19615">MEEENISRLEILNNILEFYKVQPGMTKDGKIEKIEAYLLLIHAIYNDSKNELAELDINDVDFLEDLFDCFNGYLNALAEEIDKIFEDDVFGLMPIPIYGFSIILPIHCLEMIKNWNKSEQDYWQIGDDLSRLDELVESDIFFENFLGLIEKLMVRINAKLVIAIEDLI</sequence>
<keyword evidence="2" id="KW-1185">Reference proteome</keyword>
<comment type="caution">
    <text evidence="1">The sequence shown here is derived from an EMBL/GenBank/DDBJ whole genome shotgun (WGS) entry which is preliminary data.</text>
</comment>
<gene>
    <name evidence="1" type="ORF">EO244_08775</name>
</gene>
<proteinExistence type="predicted"/>
<evidence type="ECO:0000313" key="2">
    <source>
        <dbReference type="Proteomes" id="UP000289703"/>
    </source>
</evidence>
<dbReference type="RefSeq" id="WP_129254295.1">
    <property type="nucleotide sequence ID" value="NZ_SAXA01000007.1"/>
</dbReference>
<dbReference type="OrthoDB" id="1120832at2"/>
<dbReference type="EMBL" id="SAXA01000007">
    <property type="protein sequence ID" value="RXQ94367.1"/>
    <property type="molecule type" value="Genomic_DNA"/>
</dbReference>
<dbReference type="Proteomes" id="UP000289703">
    <property type="component" value="Unassembled WGS sequence"/>
</dbReference>
<evidence type="ECO:0000313" key="1">
    <source>
        <dbReference type="EMBL" id="RXQ94367.1"/>
    </source>
</evidence>
<dbReference type="AlphaFoldDB" id="A0A4Q1JKX6"/>
<name>A0A4Q1JKX6_9BACT</name>
<reference evidence="1 2" key="1">
    <citation type="submission" date="2019-01" db="EMBL/GenBank/DDBJ databases">
        <title>Ancylomarina salipaludis sp. nov., isolated from a salt marsh.</title>
        <authorList>
            <person name="Yoon J.-H."/>
        </authorList>
    </citation>
    <scope>NUCLEOTIDE SEQUENCE [LARGE SCALE GENOMIC DNA]</scope>
    <source>
        <strain evidence="1 2">SHSM-M15</strain>
    </source>
</reference>
<protein>
    <submittedName>
        <fullName evidence="1">Uncharacterized protein</fullName>
    </submittedName>
</protein>